<reference evidence="3" key="1">
    <citation type="submission" date="2020-05" db="EMBL/GenBank/DDBJ databases">
        <authorList>
            <person name="Delgado-Blas J."/>
        </authorList>
    </citation>
    <scope>NUCLEOTIDE SEQUENCE</scope>
    <source>
        <strain evidence="3">BB1454</strain>
    </source>
</reference>
<dbReference type="SUPFAM" id="SSF51905">
    <property type="entry name" value="FAD/NAD(P)-binding domain"/>
    <property type="match status" value="1"/>
</dbReference>
<dbReference type="AlphaFoldDB" id="A0AA35D6A3"/>
<gene>
    <name evidence="3" type="ORF">GHA_00361</name>
</gene>
<dbReference type="Gene3D" id="3.30.9.10">
    <property type="entry name" value="D-Amino Acid Oxidase, subunit A, domain 2"/>
    <property type="match status" value="1"/>
</dbReference>
<name>A0AA35D6A3_9BURK</name>
<organism evidence="3 4">
    <name type="scientific">Comamonas aquatica</name>
    <dbReference type="NCBI Taxonomy" id="225991"/>
    <lineage>
        <taxon>Bacteria</taxon>
        <taxon>Pseudomonadati</taxon>
        <taxon>Pseudomonadota</taxon>
        <taxon>Betaproteobacteria</taxon>
        <taxon>Burkholderiales</taxon>
        <taxon>Comamonadaceae</taxon>
        <taxon>Comamonas</taxon>
    </lineage>
</organism>
<evidence type="ECO:0000313" key="4">
    <source>
        <dbReference type="Proteomes" id="UP000834458"/>
    </source>
</evidence>
<accession>A0AA35D6A3</accession>
<evidence type="ECO:0000256" key="1">
    <source>
        <dbReference type="ARBA" id="ARBA00023002"/>
    </source>
</evidence>
<dbReference type="GO" id="GO:0016491">
    <property type="term" value="F:oxidoreductase activity"/>
    <property type="evidence" value="ECO:0007669"/>
    <property type="project" value="UniProtKB-KW"/>
</dbReference>
<keyword evidence="1" id="KW-0560">Oxidoreductase</keyword>
<dbReference type="InterPro" id="IPR036188">
    <property type="entry name" value="FAD/NAD-bd_sf"/>
</dbReference>
<dbReference type="Gene3D" id="3.50.50.60">
    <property type="entry name" value="FAD/NAD(P)-binding domain"/>
    <property type="match status" value="1"/>
</dbReference>
<comment type="caution">
    <text evidence="3">The sequence shown here is derived from an EMBL/GenBank/DDBJ whole genome shotgun (WGS) entry which is preliminary data.</text>
</comment>
<evidence type="ECO:0000259" key="2">
    <source>
        <dbReference type="Pfam" id="PF01266"/>
    </source>
</evidence>
<dbReference type="Pfam" id="PF01266">
    <property type="entry name" value="DAO"/>
    <property type="match status" value="1"/>
</dbReference>
<dbReference type="EMBL" id="CAHPSC010000003">
    <property type="protein sequence ID" value="CAB5661929.1"/>
    <property type="molecule type" value="Genomic_DNA"/>
</dbReference>
<dbReference type="RefSeq" id="WP_234688496.1">
    <property type="nucleotide sequence ID" value="NZ_CAHPSC010000003.1"/>
</dbReference>
<dbReference type="PANTHER" id="PTHR13847:SF287">
    <property type="entry name" value="FAD-DEPENDENT OXIDOREDUCTASE DOMAIN-CONTAINING PROTEIN 1"/>
    <property type="match status" value="1"/>
</dbReference>
<sequence length="382" mass="41157">MQAQQWDIVVIGAGMAGASTAWQLAQAGQRVLVLERETQPGYHTTGRSAALFEEHYGPPQVQALTRASRAFYENPPPGFTDVPLLHPRGVMYVATAAQKPLIDSAYAEAVRHSPGAQRLDGDALRALVPVLNASIVDGFVDDGARDIEVHALHQGFLRGLRQQGGQVWCQAEVTGLQHDVFASRWTVTLADGRQLQTHALVNAAGAWADGLGELAGARAIGLVPARRSAFTFPAPEGVEAAHWPAVISADESFYFKPDAGQLLGSPANADATYPHDVQPEEEDIATGIWNIEQATTLRIRRPSHTWAGLRSFVADGEMVIGWDDEVPGLFWVAAQGGYGIQSAAAYSLLARNLLLDEPIDPSLMDQGVDLAALEPARLQRER</sequence>
<dbReference type="Proteomes" id="UP000834458">
    <property type="component" value="Unassembled WGS sequence"/>
</dbReference>
<evidence type="ECO:0000313" key="3">
    <source>
        <dbReference type="EMBL" id="CAB5661929.1"/>
    </source>
</evidence>
<dbReference type="GO" id="GO:0005737">
    <property type="term" value="C:cytoplasm"/>
    <property type="evidence" value="ECO:0007669"/>
    <property type="project" value="TreeGrafter"/>
</dbReference>
<feature type="domain" description="FAD dependent oxidoreductase" evidence="2">
    <location>
        <begin position="7"/>
        <end position="346"/>
    </location>
</feature>
<protein>
    <submittedName>
        <fullName evidence="3">N-methyltryptophan oxidase</fullName>
    </submittedName>
</protein>
<dbReference type="InterPro" id="IPR006076">
    <property type="entry name" value="FAD-dep_OxRdtase"/>
</dbReference>
<proteinExistence type="predicted"/>
<dbReference type="PANTHER" id="PTHR13847">
    <property type="entry name" value="SARCOSINE DEHYDROGENASE-RELATED"/>
    <property type="match status" value="1"/>
</dbReference>